<proteinExistence type="inferred from homology"/>
<feature type="transmembrane region" description="Helical" evidence="6">
    <location>
        <begin position="338"/>
        <end position="354"/>
    </location>
</feature>
<evidence type="ECO:0000313" key="8">
    <source>
        <dbReference type="EMBL" id="CAK0863784.1"/>
    </source>
</evidence>
<dbReference type="PROSITE" id="PS50850">
    <property type="entry name" value="MFS"/>
    <property type="match status" value="1"/>
</dbReference>
<dbReference type="EMBL" id="CAUYUJ010016295">
    <property type="protein sequence ID" value="CAK0863784.1"/>
    <property type="molecule type" value="Genomic_DNA"/>
</dbReference>
<dbReference type="InterPro" id="IPR000849">
    <property type="entry name" value="Sugar_P_transporter"/>
</dbReference>
<evidence type="ECO:0000313" key="9">
    <source>
        <dbReference type="Proteomes" id="UP001189429"/>
    </source>
</evidence>
<dbReference type="Proteomes" id="UP001189429">
    <property type="component" value="Unassembled WGS sequence"/>
</dbReference>
<feature type="transmembrane region" description="Helical" evidence="6">
    <location>
        <begin position="192"/>
        <end position="214"/>
    </location>
</feature>
<gene>
    <name evidence="8" type="ORF">PCOR1329_LOCUS51831</name>
</gene>
<feature type="domain" description="Major facilitator superfamily (MFS) profile" evidence="7">
    <location>
        <begin position="39"/>
        <end position="452"/>
    </location>
</feature>
<keyword evidence="5 6" id="KW-0472">Membrane</keyword>
<feature type="transmembrane region" description="Helical" evidence="6">
    <location>
        <begin position="426"/>
        <end position="447"/>
    </location>
</feature>
<comment type="similarity">
    <text evidence="2">Belongs to the major facilitator superfamily. Organophosphate:Pi antiporter (OPA) (TC 2.A.1.4) family.</text>
</comment>
<name>A0ABN9UV74_9DINO</name>
<feature type="transmembrane region" description="Helical" evidence="6">
    <location>
        <begin position="366"/>
        <end position="386"/>
    </location>
</feature>
<evidence type="ECO:0000256" key="3">
    <source>
        <dbReference type="ARBA" id="ARBA00022692"/>
    </source>
</evidence>
<keyword evidence="9" id="KW-1185">Reference proteome</keyword>
<protein>
    <recommendedName>
        <fullName evidence="7">Major facilitator superfamily (MFS) profile domain-containing protein</fullName>
    </recommendedName>
</protein>
<accession>A0ABN9UV74</accession>
<dbReference type="Pfam" id="PF07690">
    <property type="entry name" value="MFS_1"/>
    <property type="match status" value="1"/>
</dbReference>
<sequence>MRFDSSVLPACVWSPRGSQKAAHQRSLLPRATPACSRRTFWACFFGYAVCYFTRQSLNYTAPHLRAAMGWGGLAQLGQLSSIFPLAYGSSRFLGGVLGDLMSPKRVFALGLGVCGALNVAFGLSSSLPAFALFWFLNGCFQGLMAPACVKMITNWFAKEERGTWWSVWHASINLGGFIIPFLAGGLAETFGWRYGMLGPGCVATCTALLCLLVMKDSPAQPVASPSQVARGAPESSAEAAEAKPTEAIGLAQGIFMDPAQWALGAAYLVNYVVRQGLAVWGMFFLMEGGVSSAAKAAALFSGFELGGFLGNLTAGALSDVFLRRAKPGQGLPGQRAKVVNIYFLAMLLLLPLLARCPPTLPTLQYLLLLALGHFICGAQLLLPLVAAERAPQRWLSTATGFIGWVGYFGAALAGLPLSFVVQRLGWGAYFGVLGAAAALGTALMVPLCGLRSWKQRFGAPGAGAES</sequence>
<evidence type="ECO:0000256" key="1">
    <source>
        <dbReference type="ARBA" id="ARBA00004127"/>
    </source>
</evidence>
<keyword evidence="4 6" id="KW-1133">Transmembrane helix</keyword>
<comment type="subcellular location">
    <subcellularLocation>
        <location evidence="1">Endomembrane system</location>
        <topology evidence="1">Multi-pass membrane protein</topology>
    </subcellularLocation>
</comment>
<feature type="transmembrane region" description="Helical" evidence="6">
    <location>
        <begin position="398"/>
        <end position="420"/>
    </location>
</feature>
<feature type="transmembrane region" description="Helical" evidence="6">
    <location>
        <begin position="106"/>
        <end position="123"/>
    </location>
</feature>
<dbReference type="PIRSF" id="PIRSF002808">
    <property type="entry name" value="Hexose_phosphate_transp"/>
    <property type="match status" value="1"/>
</dbReference>
<comment type="caution">
    <text evidence="8">The sequence shown here is derived from an EMBL/GenBank/DDBJ whole genome shotgun (WGS) entry which is preliminary data.</text>
</comment>
<dbReference type="PANTHER" id="PTHR43826:SF3">
    <property type="entry name" value="GLUCOSE-6-PHOSPHATE EXCHANGER SLC37A4"/>
    <property type="match status" value="1"/>
</dbReference>
<dbReference type="InterPro" id="IPR020846">
    <property type="entry name" value="MFS_dom"/>
</dbReference>
<dbReference type="InterPro" id="IPR036259">
    <property type="entry name" value="MFS_trans_sf"/>
</dbReference>
<reference evidence="8" key="1">
    <citation type="submission" date="2023-10" db="EMBL/GenBank/DDBJ databases">
        <authorList>
            <person name="Chen Y."/>
            <person name="Shah S."/>
            <person name="Dougan E. K."/>
            <person name="Thang M."/>
            <person name="Chan C."/>
        </authorList>
    </citation>
    <scope>NUCLEOTIDE SEQUENCE [LARGE SCALE GENOMIC DNA]</scope>
</reference>
<dbReference type="PANTHER" id="PTHR43826">
    <property type="entry name" value="GLUCOSE-6-PHOSPHATE EXCHANGER SLC37A4"/>
    <property type="match status" value="1"/>
</dbReference>
<dbReference type="InterPro" id="IPR011701">
    <property type="entry name" value="MFS"/>
</dbReference>
<evidence type="ECO:0000259" key="7">
    <source>
        <dbReference type="PROSITE" id="PS50850"/>
    </source>
</evidence>
<evidence type="ECO:0000256" key="6">
    <source>
        <dbReference type="SAM" id="Phobius"/>
    </source>
</evidence>
<feature type="transmembrane region" description="Helical" evidence="6">
    <location>
        <begin position="297"/>
        <end position="317"/>
    </location>
</feature>
<feature type="transmembrane region" description="Helical" evidence="6">
    <location>
        <begin position="129"/>
        <end position="152"/>
    </location>
</feature>
<feature type="transmembrane region" description="Helical" evidence="6">
    <location>
        <begin position="261"/>
        <end position="285"/>
    </location>
</feature>
<dbReference type="InterPro" id="IPR051337">
    <property type="entry name" value="OPA_Antiporter"/>
</dbReference>
<dbReference type="SUPFAM" id="SSF103473">
    <property type="entry name" value="MFS general substrate transporter"/>
    <property type="match status" value="1"/>
</dbReference>
<evidence type="ECO:0000256" key="4">
    <source>
        <dbReference type="ARBA" id="ARBA00022989"/>
    </source>
</evidence>
<evidence type="ECO:0000256" key="2">
    <source>
        <dbReference type="ARBA" id="ARBA00009598"/>
    </source>
</evidence>
<organism evidence="8 9">
    <name type="scientific">Prorocentrum cordatum</name>
    <dbReference type="NCBI Taxonomy" id="2364126"/>
    <lineage>
        <taxon>Eukaryota</taxon>
        <taxon>Sar</taxon>
        <taxon>Alveolata</taxon>
        <taxon>Dinophyceae</taxon>
        <taxon>Prorocentrales</taxon>
        <taxon>Prorocentraceae</taxon>
        <taxon>Prorocentrum</taxon>
    </lineage>
</organism>
<keyword evidence="3 6" id="KW-0812">Transmembrane</keyword>
<feature type="transmembrane region" description="Helical" evidence="6">
    <location>
        <begin position="164"/>
        <end position="186"/>
    </location>
</feature>
<evidence type="ECO:0000256" key="5">
    <source>
        <dbReference type="ARBA" id="ARBA00023136"/>
    </source>
</evidence>
<dbReference type="Gene3D" id="1.20.1250.20">
    <property type="entry name" value="MFS general substrate transporter like domains"/>
    <property type="match status" value="2"/>
</dbReference>